<reference evidence="2 3" key="1">
    <citation type="submission" date="2019-07" db="EMBL/GenBank/DDBJ databases">
        <authorList>
            <person name="Jastrzebski P J."/>
            <person name="Paukszto L."/>
            <person name="Jastrzebski P J."/>
        </authorList>
    </citation>
    <scope>NUCLEOTIDE SEQUENCE [LARGE SCALE GENOMIC DNA]</scope>
    <source>
        <strain evidence="2 3">WMS-il1</strain>
    </source>
</reference>
<keyword evidence="1" id="KW-1133">Transmembrane helix</keyword>
<evidence type="ECO:0000313" key="2">
    <source>
        <dbReference type="EMBL" id="VUZ51115.1"/>
    </source>
</evidence>
<gene>
    <name evidence="2" type="ORF">WMSIL1_LOCUS9867</name>
</gene>
<keyword evidence="1" id="KW-0472">Membrane</keyword>
<evidence type="ECO:0000313" key="3">
    <source>
        <dbReference type="Proteomes" id="UP000321570"/>
    </source>
</evidence>
<dbReference type="Proteomes" id="UP000321570">
    <property type="component" value="Unassembled WGS sequence"/>
</dbReference>
<protein>
    <submittedName>
        <fullName evidence="2">Uncharacterized protein</fullName>
    </submittedName>
</protein>
<name>A0A564YV54_HYMDI</name>
<dbReference type="EMBL" id="CABIJS010000421">
    <property type="protein sequence ID" value="VUZ51115.1"/>
    <property type="molecule type" value="Genomic_DNA"/>
</dbReference>
<feature type="transmembrane region" description="Helical" evidence="1">
    <location>
        <begin position="33"/>
        <end position="54"/>
    </location>
</feature>
<keyword evidence="3" id="KW-1185">Reference proteome</keyword>
<sequence length="55" mass="6490">MRTHTCYLPARTFPSHLFSSSSLFYFLEFSLLFIRYSLAWATICVLLFGIVVCYR</sequence>
<organism evidence="2 3">
    <name type="scientific">Hymenolepis diminuta</name>
    <name type="common">Rat tapeworm</name>
    <dbReference type="NCBI Taxonomy" id="6216"/>
    <lineage>
        <taxon>Eukaryota</taxon>
        <taxon>Metazoa</taxon>
        <taxon>Spiralia</taxon>
        <taxon>Lophotrochozoa</taxon>
        <taxon>Platyhelminthes</taxon>
        <taxon>Cestoda</taxon>
        <taxon>Eucestoda</taxon>
        <taxon>Cyclophyllidea</taxon>
        <taxon>Hymenolepididae</taxon>
        <taxon>Hymenolepis</taxon>
    </lineage>
</organism>
<accession>A0A564YV54</accession>
<dbReference type="AlphaFoldDB" id="A0A564YV54"/>
<keyword evidence="1" id="KW-0812">Transmembrane</keyword>
<proteinExistence type="predicted"/>
<evidence type="ECO:0000256" key="1">
    <source>
        <dbReference type="SAM" id="Phobius"/>
    </source>
</evidence>